<keyword evidence="3" id="KW-1185">Reference proteome</keyword>
<protein>
    <submittedName>
        <fullName evidence="2">Uncharacterized protein</fullName>
    </submittedName>
</protein>
<evidence type="ECO:0000256" key="1">
    <source>
        <dbReference type="SAM" id="MobiDB-lite"/>
    </source>
</evidence>
<accession>A0ABQ9FFT1</accession>
<evidence type="ECO:0000313" key="3">
    <source>
        <dbReference type="Proteomes" id="UP001217089"/>
    </source>
</evidence>
<name>A0ABQ9FFT1_TEGGR</name>
<dbReference type="EMBL" id="JARBDR010000328">
    <property type="protein sequence ID" value="KAJ8316192.1"/>
    <property type="molecule type" value="Genomic_DNA"/>
</dbReference>
<comment type="caution">
    <text evidence="2">The sequence shown here is derived from an EMBL/GenBank/DDBJ whole genome shotgun (WGS) entry which is preliminary data.</text>
</comment>
<organism evidence="2 3">
    <name type="scientific">Tegillarca granosa</name>
    <name type="common">Malaysian cockle</name>
    <name type="synonym">Anadara granosa</name>
    <dbReference type="NCBI Taxonomy" id="220873"/>
    <lineage>
        <taxon>Eukaryota</taxon>
        <taxon>Metazoa</taxon>
        <taxon>Spiralia</taxon>
        <taxon>Lophotrochozoa</taxon>
        <taxon>Mollusca</taxon>
        <taxon>Bivalvia</taxon>
        <taxon>Autobranchia</taxon>
        <taxon>Pteriomorphia</taxon>
        <taxon>Arcoida</taxon>
        <taxon>Arcoidea</taxon>
        <taxon>Arcidae</taxon>
        <taxon>Tegillarca</taxon>
    </lineage>
</organism>
<sequence>METAHNHKAYKDLQVSRALKQLTKPFTAGSQEKTGISSYGTDKLGLPSTNGKKLTFKSENTNPIQ</sequence>
<feature type="non-terminal residue" evidence="2">
    <location>
        <position position="65"/>
    </location>
</feature>
<evidence type="ECO:0000313" key="2">
    <source>
        <dbReference type="EMBL" id="KAJ8316192.1"/>
    </source>
</evidence>
<dbReference type="Proteomes" id="UP001217089">
    <property type="component" value="Unassembled WGS sequence"/>
</dbReference>
<reference evidence="2 3" key="1">
    <citation type="submission" date="2022-12" db="EMBL/GenBank/DDBJ databases">
        <title>Chromosome-level genome of Tegillarca granosa.</title>
        <authorList>
            <person name="Kim J."/>
        </authorList>
    </citation>
    <scope>NUCLEOTIDE SEQUENCE [LARGE SCALE GENOMIC DNA]</scope>
    <source>
        <strain evidence="2">Teg-2019</strain>
        <tissue evidence="2">Adductor muscle</tissue>
    </source>
</reference>
<feature type="compositionally biased region" description="Polar residues" evidence="1">
    <location>
        <begin position="47"/>
        <end position="65"/>
    </location>
</feature>
<feature type="region of interest" description="Disordered" evidence="1">
    <location>
        <begin position="24"/>
        <end position="65"/>
    </location>
</feature>
<feature type="compositionally biased region" description="Polar residues" evidence="1">
    <location>
        <begin position="28"/>
        <end position="40"/>
    </location>
</feature>
<proteinExistence type="predicted"/>
<gene>
    <name evidence="2" type="ORF">KUTeg_006206</name>
</gene>